<evidence type="ECO:0000256" key="4">
    <source>
        <dbReference type="ARBA" id="ARBA00022499"/>
    </source>
</evidence>
<feature type="compositionally biased region" description="Basic and acidic residues" evidence="8">
    <location>
        <begin position="82"/>
        <end position="97"/>
    </location>
</feature>
<comment type="pathway">
    <text evidence="2">Protein modification; protein ubiquitination.</text>
</comment>
<keyword evidence="4" id="KW-1017">Isopeptide bond</keyword>
<comment type="similarity">
    <text evidence="7">Belongs to the cullin family.</text>
</comment>
<dbReference type="GO" id="GO:0006511">
    <property type="term" value="P:ubiquitin-dependent protein catabolic process"/>
    <property type="evidence" value="ECO:0007669"/>
    <property type="project" value="InterPro"/>
</dbReference>
<dbReference type="PANTHER" id="PTHR22771:SF4">
    <property type="entry name" value="CULLIN 7-RELATED"/>
    <property type="match status" value="1"/>
</dbReference>
<dbReference type="SUPFAM" id="SSF46785">
    <property type="entry name" value="Winged helix' DNA-binding domain"/>
    <property type="match status" value="1"/>
</dbReference>
<dbReference type="PROSITE" id="PS51284">
    <property type="entry name" value="DOC"/>
    <property type="match status" value="1"/>
</dbReference>
<evidence type="ECO:0000256" key="5">
    <source>
        <dbReference type="ARBA" id="ARBA00022786"/>
    </source>
</evidence>
<evidence type="ECO:0000313" key="12">
    <source>
        <dbReference type="Proteomes" id="UP000694395"/>
    </source>
</evidence>
<dbReference type="SUPFAM" id="SSF63748">
    <property type="entry name" value="Tudor/PWWP/MBT"/>
    <property type="match status" value="1"/>
</dbReference>
<dbReference type="Gene3D" id="2.60.120.260">
    <property type="entry name" value="Galactose-binding domain-like"/>
    <property type="match status" value="1"/>
</dbReference>
<keyword evidence="3" id="KW-0963">Cytoplasm</keyword>
<dbReference type="InterPro" id="IPR004939">
    <property type="entry name" value="APC_su10/DOC_dom"/>
</dbReference>
<evidence type="ECO:0000256" key="8">
    <source>
        <dbReference type="SAM" id="MobiDB-lite"/>
    </source>
</evidence>
<dbReference type="InterPro" id="IPR056405">
    <property type="entry name" value="ARM_CUL7_CUL9"/>
</dbReference>
<evidence type="ECO:0000256" key="6">
    <source>
        <dbReference type="ARBA" id="ARBA00022843"/>
    </source>
</evidence>
<gene>
    <name evidence="11" type="primary">LOC110527477</name>
</gene>
<reference evidence="11" key="1">
    <citation type="submission" date="2020-07" db="EMBL/GenBank/DDBJ databases">
        <title>A long reads based de novo assembly of the rainbow trout Arlee double haploid line genome.</title>
        <authorList>
            <person name="Gao G."/>
            <person name="Palti Y."/>
        </authorList>
    </citation>
    <scope>NUCLEOTIDE SEQUENCE [LARGE SCALE GENOMIC DNA]</scope>
</reference>
<dbReference type="InterPro" id="IPR036317">
    <property type="entry name" value="Cullin_homology_sf"/>
</dbReference>
<dbReference type="Gene3D" id="1.20.1310.10">
    <property type="entry name" value="Cullin Repeats"/>
    <property type="match status" value="1"/>
</dbReference>
<dbReference type="GO" id="GO:0031625">
    <property type="term" value="F:ubiquitin protein ligase binding"/>
    <property type="evidence" value="ECO:0007669"/>
    <property type="project" value="InterPro"/>
</dbReference>
<evidence type="ECO:0000259" key="9">
    <source>
        <dbReference type="PROSITE" id="PS50069"/>
    </source>
</evidence>
<feature type="domain" description="Cullin family profile" evidence="9">
    <location>
        <begin position="1056"/>
        <end position="1297"/>
    </location>
</feature>
<dbReference type="UniPathway" id="UPA00143"/>
<dbReference type="GO" id="GO:0016567">
    <property type="term" value="P:protein ubiquitination"/>
    <property type="evidence" value="ECO:0007669"/>
    <property type="project" value="UniProtKB-UniPathway"/>
</dbReference>
<dbReference type="Pfam" id="PF03256">
    <property type="entry name" value="ANAPC10"/>
    <property type="match status" value="1"/>
</dbReference>
<dbReference type="Gene3D" id="2.30.30.30">
    <property type="match status" value="1"/>
</dbReference>
<dbReference type="Gene3D" id="3.30.230.130">
    <property type="entry name" value="Cullin, Chain C, Domain 2"/>
    <property type="match status" value="1"/>
</dbReference>
<keyword evidence="12" id="KW-1185">Reference proteome</keyword>
<evidence type="ECO:0000256" key="2">
    <source>
        <dbReference type="ARBA" id="ARBA00004906"/>
    </source>
</evidence>
<dbReference type="SMART" id="SM01337">
    <property type="entry name" value="APC10"/>
    <property type="match status" value="1"/>
</dbReference>
<dbReference type="InterPro" id="IPR036388">
    <property type="entry name" value="WH-like_DNA-bd_sf"/>
</dbReference>
<reference evidence="11" key="3">
    <citation type="submission" date="2025-09" db="UniProtKB">
        <authorList>
            <consortium name="Ensembl"/>
        </authorList>
    </citation>
    <scope>IDENTIFICATION</scope>
</reference>
<dbReference type="PANTHER" id="PTHR22771">
    <property type="entry name" value="CULLIN AND GALACTOSE-BINDING DOMAIN-CONTAINING"/>
    <property type="match status" value="1"/>
</dbReference>
<evidence type="ECO:0008006" key="13">
    <source>
        <dbReference type="Google" id="ProtNLM"/>
    </source>
</evidence>
<dbReference type="InterPro" id="IPR008979">
    <property type="entry name" value="Galactose-bd-like_sf"/>
</dbReference>
<dbReference type="Proteomes" id="UP000694395">
    <property type="component" value="Chromosome 1"/>
</dbReference>
<dbReference type="InterPro" id="IPR021097">
    <property type="entry name" value="CPH_domain"/>
</dbReference>
<dbReference type="Ensembl" id="ENSOMYT00000084446.2">
    <property type="protein sequence ID" value="ENSOMYP00000077560.2"/>
    <property type="gene ID" value="ENSOMYG00000034589.2"/>
</dbReference>
<evidence type="ECO:0000259" key="10">
    <source>
        <dbReference type="PROSITE" id="PS51284"/>
    </source>
</evidence>
<dbReference type="GeneTree" id="ENSGT00940000153954"/>
<dbReference type="Pfam" id="PF10557">
    <property type="entry name" value="Cullin_Nedd8"/>
    <property type="match status" value="1"/>
</dbReference>
<dbReference type="InterPro" id="IPR059120">
    <property type="entry name" value="Cullin-like_AB"/>
</dbReference>
<dbReference type="Pfam" id="PF23168">
    <property type="entry name" value="CUL7_CUL9_N"/>
    <property type="match status" value="1"/>
</dbReference>
<dbReference type="InterPro" id="IPR016158">
    <property type="entry name" value="Cullin_homology"/>
</dbReference>
<dbReference type="InterPro" id="IPR016024">
    <property type="entry name" value="ARM-type_fold"/>
</dbReference>
<dbReference type="InterPro" id="IPR045093">
    <property type="entry name" value="Cullin"/>
</dbReference>
<dbReference type="SUPFAM" id="SSF75632">
    <property type="entry name" value="Cullin homology domain"/>
    <property type="match status" value="1"/>
</dbReference>
<dbReference type="InterPro" id="IPR055486">
    <property type="entry name" value="CUL7/CUL9_N"/>
</dbReference>
<feature type="region of interest" description="Disordered" evidence="8">
    <location>
        <begin position="1447"/>
        <end position="1484"/>
    </location>
</feature>
<dbReference type="InterPro" id="IPR036390">
    <property type="entry name" value="WH_DNA-bd_sf"/>
</dbReference>
<dbReference type="SUPFAM" id="SSF49785">
    <property type="entry name" value="Galactose-binding domain-like"/>
    <property type="match status" value="1"/>
</dbReference>
<keyword evidence="5" id="KW-0833">Ubl conjugation pathway</keyword>
<evidence type="ECO:0000256" key="3">
    <source>
        <dbReference type="ARBA" id="ARBA00022490"/>
    </source>
</evidence>
<feature type="domain" description="DOC" evidence="10">
    <location>
        <begin position="672"/>
        <end position="851"/>
    </location>
</feature>
<evidence type="ECO:0000313" key="11">
    <source>
        <dbReference type="Ensembl" id="ENSOMYP00000077560.2"/>
    </source>
</evidence>
<feature type="region of interest" description="Disordered" evidence="8">
    <location>
        <begin position="82"/>
        <end position="103"/>
    </location>
</feature>
<evidence type="ECO:0000256" key="7">
    <source>
        <dbReference type="PROSITE-ProRule" id="PRU00330"/>
    </source>
</evidence>
<comment type="subcellular location">
    <subcellularLocation>
        <location evidence="1">Cytoplasm</location>
    </subcellularLocation>
</comment>
<name>A0A8C7TDC5_ONCMY</name>
<dbReference type="Pfam" id="PF24742">
    <property type="entry name" value="ARM_CUL7_CUL9"/>
    <property type="match status" value="1"/>
</dbReference>
<sequence>MLGERRNGNLLVQLGPKLQAYPEELIRQRRTHDGQTEYLIRWCLSSGVGGSNSGESKTENILMWMSMEDVYANCPTLLGKRKADAQRPLQEAEERPGGDFPNDVTFDEVELSDMKDDVKNLVRRARKQMTKKSDFAISITHTIHVLSAYASIGSLVGVFKETGALDLLMELLCNKEQQTRRSAGKMLRALASHDAGSRAYVLLSLSQQDGIEQHMDFDNRYTLLELFAETTSSEEHGISFEGIHLPQIPGKLLFSLVKRYLCVTSLMDKLNTAGVESSSERQDAPGSSSGAGHQPENLRVQREFEFTMAMANLISELVHVMGWDHNRACGEDQEDVPPRRMLRSIFQPRFSASAFPVFTTSSMAATTPPKKKTGSGFRTRTDFASRSAYVEYVQDNLKSGMLVRMLEDYEEVSAGDEGDFRYSNDGSPPVQVYWNSLSRTYWVHWHMVEIMAAGTSGQVSQTFFSKPPGGLYSLPYLAEGLHADGATLSRAEWWEVLFFIKKLEPKQQQEINNILRQSLDEQASVHHAILPSGGYSCDCFYIISCRILNKVLDNYQEDLLPWHESIEPCLSSMTTFINDREVVQQLIRFLYRLASLNKDYAVVMCRLGTKEALVKALDKHSVNLLMVTELRDLITDCDKYANLYKKMTTSVLAGCIQMVLGQIEEHRRSHQPINIPFFDVFLHNLCQGSSLELKEDKCWEKVEVSSNHHRANKLTDKNPKTYWESNGCTGSHFINIYMHKGVAIRQLSVLVASEDSSYMPARIVVLGGDDPTNINTELNTVNVPPSANRIVLLENMTRFWSIVQIRIKRCQQGGIDTRVHGFEVLGPKPTFWPVFKEQLCCRTYLFYTTKAHTWCQEILEDKAQLLQLFNKLNSALRHEQMFADRFLPDAEAAEALGRTCWEALITPIVQSITISETQVLSPLSWLLTEYLDNAESARRCKSRAAIFNSRVRRLTHLLVHVDTSRVNTEELKPPIKCSDSIAGIALCWQGVVQRQVKKFLDSTCSLPDFVERYRNMYLHLKNAMEELFGQQTAFVLALRHGFSAALLQLSILTAMHMSERFAQYIDMMIQESGVDSGNVETLNQLQQFLEPMLFLSGLELANTFEHCYRYYLGDRLLGQSKVWLETAVIMQIGTCFPNRFPQQMLKNLSESEELQQEFHLYRLQQLDKTLQDVNEESSEPDEESEVKVLVLSPRCWAVSSPCYLDNSSRYFPKQLSTYLAEFTDFYSNSQSHSPRRLQWTWLGHAELHYGSCTLYVSTLQMYILLQFNHQPDVSVEALQQATGLSPTVLAHALSPLTAEKGILTTDSPDNNLVNGELPNFLQKKIPSPELLNIKALSQSLENHSYCYLLPKQTYLNVDEDAACSLERKRNFIYCLVIQIMKAEKEMNIDNLVFRVLETCQKREVTRSPGSVRFSCSTTDVLSCVMHVISKGYIRRNEESPHIVEFLPEDPSTPQKGQAHFSFSKAELKNNPSSSNADIRCADDP</sequence>
<dbReference type="SMART" id="SM00884">
    <property type="entry name" value="Cullin_Nedd8"/>
    <property type="match status" value="1"/>
</dbReference>
<accession>A0A8C7TDC5</accession>
<organism evidence="11 12">
    <name type="scientific">Oncorhynchus mykiss</name>
    <name type="common">Rainbow trout</name>
    <name type="synonym">Salmo gairdneri</name>
    <dbReference type="NCBI Taxonomy" id="8022"/>
    <lineage>
        <taxon>Eukaryota</taxon>
        <taxon>Metazoa</taxon>
        <taxon>Chordata</taxon>
        <taxon>Craniata</taxon>
        <taxon>Vertebrata</taxon>
        <taxon>Euteleostomi</taxon>
        <taxon>Actinopterygii</taxon>
        <taxon>Neopterygii</taxon>
        <taxon>Teleostei</taxon>
        <taxon>Protacanthopterygii</taxon>
        <taxon>Salmoniformes</taxon>
        <taxon>Salmonidae</taxon>
        <taxon>Salmoninae</taxon>
        <taxon>Oncorhynchus</taxon>
    </lineage>
</organism>
<dbReference type="GO" id="GO:0005737">
    <property type="term" value="C:cytoplasm"/>
    <property type="evidence" value="ECO:0007669"/>
    <property type="project" value="UniProtKB-SubCell"/>
</dbReference>
<proteinExistence type="inferred from homology"/>
<dbReference type="PROSITE" id="PS50069">
    <property type="entry name" value="CULLIN_2"/>
    <property type="match status" value="1"/>
</dbReference>
<dbReference type="InterPro" id="IPR019559">
    <property type="entry name" value="Cullin_neddylation_domain"/>
</dbReference>
<dbReference type="Pfam" id="PF11515">
    <property type="entry name" value="Cul7"/>
    <property type="match status" value="1"/>
</dbReference>
<keyword evidence="6" id="KW-0832">Ubl conjugation</keyword>
<dbReference type="SUPFAM" id="SSF48371">
    <property type="entry name" value="ARM repeat"/>
    <property type="match status" value="1"/>
</dbReference>
<protein>
    <recommendedName>
        <fullName evidence="13">Cullin family profile domain-containing protein</fullName>
    </recommendedName>
</protein>
<feature type="region of interest" description="Disordered" evidence="8">
    <location>
        <begin position="273"/>
        <end position="296"/>
    </location>
</feature>
<dbReference type="InterPro" id="IPR014722">
    <property type="entry name" value="Rib_uL2_dom2"/>
</dbReference>
<dbReference type="Pfam" id="PF26557">
    <property type="entry name" value="Cullin_AB"/>
    <property type="match status" value="1"/>
</dbReference>
<reference evidence="11" key="2">
    <citation type="submission" date="2025-08" db="UniProtKB">
        <authorList>
            <consortium name="Ensembl"/>
        </authorList>
    </citation>
    <scope>IDENTIFICATION</scope>
</reference>
<dbReference type="Gene3D" id="1.10.10.10">
    <property type="entry name" value="Winged helix-like DNA-binding domain superfamily/Winged helix DNA-binding domain"/>
    <property type="match status" value="1"/>
</dbReference>
<evidence type="ECO:0000256" key="1">
    <source>
        <dbReference type="ARBA" id="ARBA00004496"/>
    </source>
</evidence>